<protein>
    <submittedName>
        <fullName evidence="1">Uncharacterized protein</fullName>
    </submittedName>
</protein>
<comment type="caution">
    <text evidence="1">The sequence shown here is derived from an EMBL/GenBank/DDBJ whole genome shotgun (WGS) entry which is preliminary data.</text>
</comment>
<keyword evidence="2" id="KW-1185">Reference proteome</keyword>
<reference evidence="2" key="1">
    <citation type="journal article" date="2018" name="BMC Genomics">
        <title>Genomic insights into host adaptation between the wheat stripe rust pathogen (Puccinia striiformis f. sp. tritici) and the barley stripe rust pathogen (Puccinia striiformis f. sp. hordei).</title>
        <authorList>
            <person name="Xia C."/>
            <person name="Wang M."/>
            <person name="Yin C."/>
            <person name="Cornejo O.E."/>
            <person name="Hulbert S.H."/>
            <person name="Chen X."/>
        </authorList>
    </citation>
    <scope>NUCLEOTIDE SEQUENCE [LARGE SCALE GENOMIC DNA]</scope>
    <source>
        <strain evidence="2">93-210</strain>
    </source>
</reference>
<sequence>MSNIQIGSQISIIAMINDFRQETYNSFINKQSSGETRTSLIKLVETIILSPSRTRFLPDNLCEAIDIR</sequence>
<accession>A0ACC0E175</accession>
<reference evidence="2" key="2">
    <citation type="journal article" date="2018" name="Mol. Plant Microbe Interact.">
        <title>Genome sequence resources for the wheat stripe rust pathogen (Puccinia striiformis f. sp. tritici) and the barley stripe rust pathogen (Puccinia striiformis f. sp. hordei).</title>
        <authorList>
            <person name="Xia C."/>
            <person name="Wang M."/>
            <person name="Yin C."/>
            <person name="Cornejo O.E."/>
            <person name="Hulbert S.H."/>
            <person name="Chen X."/>
        </authorList>
    </citation>
    <scope>NUCLEOTIDE SEQUENCE [LARGE SCALE GENOMIC DNA]</scope>
    <source>
        <strain evidence="2">93-210</strain>
    </source>
</reference>
<proteinExistence type="predicted"/>
<gene>
    <name evidence="1" type="ORF">MJO28_013427</name>
</gene>
<name>A0ACC0E175_9BASI</name>
<evidence type="ECO:0000313" key="2">
    <source>
        <dbReference type="Proteomes" id="UP001060170"/>
    </source>
</evidence>
<dbReference type="Proteomes" id="UP001060170">
    <property type="component" value="Chromosome 13"/>
</dbReference>
<organism evidence="1 2">
    <name type="scientific">Puccinia striiformis f. sp. tritici</name>
    <dbReference type="NCBI Taxonomy" id="168172"/>
    <lineage>
        <taxon>Eukaryota</taxon>
        <taxon>Fungi</taxon>
        <taxon>Dikarya</taxon>
        <taxon>Basidiomycota</taxon>
        <taxon>Pucciniomycotina</taxon>
        <taxon>Pucciniomycetes</taxon>
        <taxon>Pucciniales</taxon>
        <taxon>Pucciniaceae</taxon>
        <taxon>Puccinia</taxon>
    </lineage>
</organism>
<reference evidence="1 2" key="3">
    <citation type="journal article" date="2022" name="Microbiol. Spectr.">
        <title>Folding features and dynamics of 3D genome architecture in plant fungal pathogens.</title>
        <authorList>
            <person name="Xia C."/>
        </authorList>
    </citation>
    <scope>NUCLEOTIDE SEQUENCE [LARGE SCALE GENOMIC DNA]</scope>
    <source>
        <strain evidence="1 2">93-210</strain>
    </source>
</reference>
<evidence type="ECO:0000313" key="1">
    <source>
        <dbReference type="EMBL" id="KAI7941142.1"/>
    </source>
</evidence>
<dbReference type="EMBL" id="CM045877">
    <property type="protein sequence ID" value="KAI7941142.1"/>
    <property type="molecule type" value="Genomic_DNA"/>
</dbReference>